<proteinExistence type="predicted"/>
<sequence>MSPTLWGRAGLTTIRGVDQRPKRNQANQSGMCGAHCWNGCTTLLWKSLNTGFSCLSLIADQNETSCAAAGFKGFDCFVSNFEVACQEECETWQPARKPMQAELHCEWLPHRSLVRNGRQEIRT</sequence>
<keyword evidence="2" id="KW-1185">Reference proteome</keyword>
<protein>
    <submittedName>
        <fullName evidence="1">Uncharacterized protein</fullName>
    </submittedName>
</protein>
<accession>A0A239MA81</accession>
<dbReference type="RefSeq" id="WP_141136539.1">
    <property type="nucleotide sequence ID" value="NZ_FZOW01000016.1"/>
</dbReference>
<evidence type="ECO:0000313" key="1">
    <source>
        <dbReference type="EMBL" id="SNT38749.1"/>
    </source>
</evidence>
<dbReference type="Proteomes" id="UP000198327">
    <property type="component" value="Unassembled WGS sequence"/>
</dbReference>
<reference evidence="2" key="1">
    <citation type="submission" date="2017-06" db="EMBL/GenBank/DDBJ databases">
        <authorList>
            <person name="Varghese N."/>
            <person name="Submissions S."/>
        </authorList>
    </citation>
    <scope>NUCLEOTIDE SEQUENCE [LARGE SCALE GENOMIC DNA]</scope>
    <source>
        <strain evidence="2">JCM 23211</strain>
    </source>
</reference>
<dbReference type="AlphaFoldDB" id="A0A239MA81"/>
<gene>
    <name evidence="1" type="ORF">SAMN05421642_11690</name>
</gene>
<organism evidence="1 2">
    <name type="scientific">Rhodococcoides kyotonense</name>
    <dbReference type="NCBI Taxonomy" id="398843"/>
    <lineage>
        <taxon>Bacteria</taxon>
        <taxon>Bacillati</taxon>
        <taxon>Actinomycetota</taxon>
        <taxon>Actinomycetes</taxon>
        <taxon>Mycobacteriales</taxon>
        <taxon>Nocardiaceae</taxon>
        <taxon>Rhodococcoides</taxon>
    </lineage>
</organism>
<dbReference type="EMBL" id="FZOW01000016">
    <property type="protein sequence ID" value="SNT38749.1"/>
    <property type="molecule type" value="Genomic_DNA"/>
</dbReference>
<name>A0A239MA81_9NOCA</name>
<evidence type="ECO:0000313" key="2">
    <source>
        <dbReference type="Proteomes" id="UP000198327"/>
    </source>
</evidence>